<name>A0AAE3H5Q3_9BACT</name>
<evidence type="ECO:0000313" key="1">
    <source>
        <dbReference type="EMBL" id="MCP9764531.1"/>
    </source>
</evidence>
<organism evidence="1 2">
    <name type="scientific">Lacihabitans soyangensis</name>
    <dbReference type="NCBI Taxonomy" id="869394"/>
    <lineage>
        <taxon>Bacteria</taxon>
        <taxon>Pseudomonadati</taxon>
        <taxon>Bacteroidota</taxon>
        <taxon>Cytophagia</taxon>
        <taxon>Cytophagales</taxon>
        <taxon>Leadbetterellaceae</taxon>
        <taxon>Lacihabitans</taxon>
    </lineage>
</organism>
<comment type="caution">
    <text evidence="1">The sequence shown here is derived from an EMBL/GenBank/DDBJ whole genome shotgun (WGS) entry which is preliminary data.</text>
</comment>
<dbReference type="PANTHER" id="PTHR30292">
    <property type="entry name" value="UNCHARACTERIZED PROTEIN YBGL-RELATED"/>
    <property type="match status" value="1"/>
</dbReference>
<dbReference type="CDD" id="cd10787">
    <property type="entry name" value="LamB_YcsF_like"/>
    <property type="match status" value="1"/>
</dbReference>
<protein>
    <submittedName>
        <fullName evidence="1">LamB/YcsF family protein</fullName>
    </submittedName>
</protein>
<accession>A0AAE3H5Q3</accession>
<reference evidence="1 2" key="1">
    <citation type="submission" date="2018-11" db="EMBL/GenBank/DDBJ databases">
        <title>Novel bacteria species description.</title>
        <authorList>
            <person name="Han J.-H."/>
        </authorList>
    </citation>
    <scope>NUCLEOTIDE SEQUENCE [LARGE SCALE GENOMIC DNA]</scope>
    <source>
        <strain evidence="1 2">KCTC23259</strain>
    </source>
</reference>
<dbReference type="NCBIfam" id="NF003814">
    <property type="entry name" value="PRK05406.1-3"/>
    <property type="match status" value="1"/>
</dbReference>
<dbReference type="Pfam" id="PF03746">
    <property type="entry name" value="LamB_YcsF"/>
    <property type="match status" value="1"/>
</dbReference>
<keyword evidence="2" id="KW-1185">Reference proteome</keyword>
<dbReference type="SUPFAM" id="SSF88713">
    <property type="entry name" value="Glycoside hydrolase/deacetylase"/>
    <property type="match status" value="1"/>
</dbReference>
<dbReference type="Proteomes" id="UP001204144">
    <property type="component" value="Unassembled WGS sequence"/>
</dbReference>
<evidence type="ECO:0000313" key="2">
    <source>
        <dbReference type="Proteomes" id="UP001204144"/>
    </source>
</evidence>
<sequence>MKRKIDINCDMGESLDFLFSGHDEALMAFINSVNIACGFHAGSQEIMERTIENAHKYDLNIGAHPGFDDKPNFGRNEMELSFAEVKELVSAQLLIIDKVLKAKGIKMNHVKPHGALYNMSAKNTEYARAIAEAVYEFDNDLILFGLSGSVSISEAQKKGLKTYAECFADRSYQSDGSLANRSLPNALKSDIEDIKKQTHSLVNGSAINTLDGRLIELQCDTICIHSDTPNAIEFAKAIYDVVNS</sequence>
<dbReference type="InterPro" id="IPR011330">
    <property type="entry name" value="Glyco_hydro/deAcase_b/a-brl"/>
</dbReference>
<proteinExistence type="predicted"/>
<dbReference type="InterPro" id="IPR005501">
    <property type="entry name" value="LamB/YcsF/PxpA-like"/>
</dbReference>
<gene>
    <name evidence="1" type="ORF">EGI31_16445</name>
</gene>
<dbReference type="NCBIfam" id="NF003816">
    <property type="entry name" value="PRK05406.1-5"/>
    <property type="match status" value="1"/>
</dbReference>
<dbReference type="AlphaFoldDB" id="A0AAE3H5Q3"/>
<dbReference type="Gene3D" id="3.20.20.370">
    <property type="entry name" value="Glycoside hydrolase/deacetylase"/>
    <property type="match status" value="1"/>
</dbReference>
<dbReference type="EMBL" id="RJUF01000174">
    <property type="protein sequence ID" value="MCP9764531.1"/>
    <property type="molecule type" value="Genomic_DNA"/>
</dbReference>
<dbReference type="PANTHER" id="PTHR30292:SF0">
    <property type="entry name" value="5-OXOPROLINASE SUBUNIT A"/>
    <property type="match status" value="1"/>
</dbReference>
<dbReference type="GO" id="GO:0005975">
    <property type="term" value="P:carbohydrate metabolic process"/>
    <property type="evidence" value="ECO:0007669"/>
    <property type="project" value="InterPro"/>
</dbReference>